<sequence length="112" mass="13030">MSDDINIFRCLDFIRDTSSKYAKAKAERIYLEEFRKSKKSLLMRDAEIAGHKSAATQEREAYAHEEYVQLLEALRSAVESEETLRWQITAASAKIEVWRSLSANERMEKKVL</sequence>
<accession>A0A6J7W853</accession>
<organism evidence="1">
    <name type="scientific">uncultured Caudovirales phage</name>
    <dbReference type="NCBI Taxonomy" id="2100421"/>
    <lineage>
        <taxon>Viruses</taxon>
        <taxon>Duplodnaviria</taxon>
        <taxon>Heunggongvirae</taxon>
        <taxon>Uroviricota</taxon>
        <taxon>Caudoviricetes</taxon>
        <taxon>Peduoviridae</taxon>
        <taxon>Maltschvirus</taxon>
        <taxon>Maltschvirus maltsch</taxon>
    </lineage>
</organism>
<gene>
    <name evidence="1" type="ORF">UFOVP150_51</name>
</gene>
<dbReference type="EMBL" id="LR798199">
    <property type="protein sequence ID" value="CAB5156156.1"/>
    <property type="molecule type" value="Genomic_DNA"/>
</dbReference>
<evidence type="ECO:0000313" key="1">
    <source>
        <dbReference type="EMBL" id="CAB5156156.1"/>
    </source>
</evidence>
<name>A0A6J7W853_9CAUD</name>
<protein>
    <submittedName>
        <fullName evidence="1">Uncharacterized protein</fullName>
    </submittedName>
</protein>
<proteinExistence type="predicted"/>
<reference evidence="1" key="1">
    <citation type="submission" date="2020-05" db="EMBL/GenBank/DDBJ databases">
        <authorList>
            <person name="Chiriac C."/>
            <person name="Salcher M."/>
            <person name="Ghai R."/>
            <person name="Kavagutti S V."/>
        </authorList>
    </citation>
    <scope>NUCLEOTIDE SEQUENCE</scope>
</reference>